<evidence type="ECO:0000313" key="1">
    <source>
        <dbReference type="EMBL" id="ETV65103.1"/>
    </source>
</evidence>
<dbReference type="GeneID" id="20820089"/>
<dbReference type="EMBL" id="KI913249">
    <property type="protein sequence ID" value="ETV65103.1"/>
    <property type="molecule type" value="Genomic_DNA"/>
</dbReference>
<reference evidence="1" key="1">
    <citation type="submission" date="2013-12" db="EMBL/GenBank/DDBJ databases">
        <title>The Genome Sequence of Aphanomyces astaci APO3.</title>
        <authorList>
            <consortium name="The Broad Institute Genomics Platform"/>
            <person name="Russ C."/>
            <person name="Tyler B."/>
            <person name="van West P."/>
            <person name="Dieguez-Uribeondo J."/>
            <person name="Young S.K."/>
            <person name="Zeng Q."/>
            <person name="Gargeya S."/>
            <person name="Fitzgerald M."/>
            <person name="Abouelleil A."/>
            <person name="Alvarado L."/>
            <person name="Chapman S.B."/>
            <person name="Gainer-Dewar J."/>
            <person name="Goldberg J."/>
            <person name="Griggs A."/>
            <person name="Gujja S."/>
            <person name="Hansen M."/>
            <person name="Howarth C."/>
            <person name="Imamovic A."/>
            <person name="Ireland A."/>
            <person name="Larimer J."/>
            <person name="McCowan C."/>
            <person name="Murphy C."/>
            <person name="Pearson M."/>
            <person name="Poon T.W."/>
            <person name="Priest M."/>
            <person name="Roberts A."/>
            <person name="Saif S."/>
            <person name="Shea T."/>
            <person name="Sykes S."/>
            <person name="Wortman J."/>
            <person name="Nusbaum C."/>
            <person name="Birren B."/>
        </authorList>
    </citation>
    <scope>NUCLEOTIDE SEQUENCE [LARGE SCALE GENOMIC DNA]</scope>
    <source>
        <strain evidence="1">APO3</strain>
    </source>
</reference>
<sequence length="86" mass="9588">MISNKKKATKEDKCKILDSASQTVTPCESANAIMSFTSIMETTNKFNVDELAFQKESNAIAMRTLELDEKCYLLDKAEGEASFALR</sequence>
<proteinExistence type="predicted"/>
<protein>
    <submittedName>
        <fullName evidence="1">Uncharacterized protein</fullName>
    </submittedName>
</protein>
<organism evidence="1">
    <name type="scientific">Aphanomyces astaci</name>
    <name type="common">Crayfish plague agent</name>
    <dbReference type="NCBI Taxonomy" id="112090"/>
    <lineage>
        <taxon>Eukaryota</taxon>
        <taxon>Sar</taxon>
        <taxon>Stramenopiles</taxon>
        <taxon>Oomycota</taxon>
        <taxon>Saprolegniomycetes</taxon>
        <taxon>Saprolegniales</taxon>
        <taxon>Verrucalvaceae</taxon>
        <taxon>Aphanomyces</taxon>
    </lineage>
</organism>
<dbReference type="AlphaFoldDB" id="W4FEG8"/>
<gene>
    <name evidence="1" type="ORF">H257_18093</name>
</gene>
<dbReference type="RefSeq" id="XP_009845406.1">
    <property type="nucleotide sequence ID" value="XM_009847104.1"/>
</dbReference>
<dbReference type="VEuPathDB" id="FungiDB:H257_18093"/>
<name>W4FEG8_APHAT</name>
<accession>W4FEG8</accession>